<reference evidence="2 3" key="1">
    <citation type="submission" date="2019-05" db="EMBL/GenBank/DDBJ databases">
        <title>Another draft genome of Portunus trituberculatus and its Hox gene families provides insights of decapod evolution.</title>
        <authorList>
            <person name="Jeong J.-H."/>
            <person name="Song I."/>
            <person name="Kim S."/>
            <person name="Choi T."/>
            <person name="Kim D."/>
            <person name="Ryu S."/>
            <person name="Kim W."/>
        </authorList>
    </citation>
    <scope>NUCLEOTIDE SEQUENCE [LARGE SCALE GENOMIC DNA]</scope>
    <source>
        <tissue evidence="2">Muscle</tissue>
    </source>
</reference>
<name>A0A5B7IHA2_PORTR</name>
<feature type="compositionally biased region" description="Polar residues" evidence="1">
    <location>
        <begin position="46"/>
        <end position="78"/>
    </location>
</feature>
<accession>A0A5B7IHA2</accession>
<gene>
    <name evidence="2" type="ORF">E2C01_074832</name>
</gene>
<evidence type="ECO:0000313" key="2">
    <source>
        <dbReference type="EMBL" id="MPC80258.1"/>
    </source>
</evidence>
<dbReference type="Proteomes" id="UP000324222">
    <property type="component" value="Unassembled WGS sequence"/>
</dbReference>
<proteinExistence type="predicted"/>
<protein>
    <submittedName>
        <fullName evidence="2">Uncharacterized protein</fullName>
    </submittedName>
</protein>
<comment type="caution">
    <text evidence="2">The sequence shown here is derived from an EMBL/GenBank/DDBJ whole genome shotgun (WGS) entry which is preliminary data.</text>
</comment>
<evidence type="ECO:0000256" key="1">
    <source>
        <dbReference type="SAM" id="MobiDB-lite"/>
    </source>
</evidence>
<organism evidence="2 3">
    <name type="scientific">Portunus trituberculatus</name>
    <name type="common">Swimming crab</name>
    <name type="synonym">Neptunus trituberculatus</name>
    <dbReference type="NCBI Taxonomy" id="210409"/>
    <lineage>
        <taxon>Eukaryota</taxon>
        <taxon>Metazoa</taxon>
        <taxon>Ecdysozoa</taxon>
        <taxon>Arthropoda</taxon>
        <taxon>Crustacea</taxon>
        <taxon>Multicrustacea</taxon>
        <taxon>Malacostraca</taxon>
        <taxon>Eumalacostraca</taxon>
        <taxon>Eucarida</taxon>
        <taxon>Decapoda</taxon>
        <taxon>Pleocyemata</taxon>
        <taxon>Brachyura</taxon>
        <taxon>Eubrachyura</taxon>
        <taxon>Portunoidea</taxon>
        <taxon>Portunidae</taxon>
        <taxon>Portuninae</taxon>
        <taxon>Portunus</taxon>
    </lineage>
</organism>
<sequence>MFIDVTAGINDKFTTPHEPVSLDLSGSNYRLSKCLQPPPAWEALSPPTSRPTVTGSIPSPMSSPTSGIVPTNTYSDRL</sequence>
<dbReference type="EMBL" id="VSRR010053509">
    <property type="protein sequence ID" value="MPC80258.1"/>
    <property type="molecule type" value="Genomic_DNA"/>
</dbReference>
<keyword evidence="3" id="KW-1185">Reference proteome</keyword>
<evidence type="ECO:0000313" key="3">
    <source>
        <dbReference type="Proteomes" id="UP000324222"/>
    </source>
</evidence>
<dbReference type="AlphaFoldDB" id="A0A5B7IHA2"/>
<feature type="region of interest" description="Disordered" evidence="1">
    <location>
        <begin position="40"/>
        <end position="78"/>
    </location>
</feature>